<evidence type="ECO:0000256" key="1">
    <source>
        <dbReference type="SAM" id="Phobius"/>
    </source>
</evidence>
<name>A0ABT9VEV5_9BACI</name>
<keyword evidence="1" id="KW-1133">Transmembrane helix</keyword>
<feature type="transmembrane region" description="Helical" evidence="1">
    <location>
        <begin position="81"/>
        <end position="103"/>
    </location>
</feature>
<feature type="transmembrane region" description="Helical" evidence="1">
    <location>
        <begin position="7"/>
        <end position="26"/>
    </location>
</feature>
<dbReference type="Proteomes" id="UP001224359">
    <property type="component" value="Unassembled WGS sequence"/>
</dbReference>
<keyword evidence="1 2" id="KW-0812">Transmembrane</keyword>
<keyword evidence="3" id="KW-1185">Reference proteome</keyword>
<feature type="transmembrane region" description="Helical" evidence="1">
    <location>
        <begin position="32"/>
        <end position="50"/>
    </location>
</feature>
<evidence type="ECO:0000313" key="2">
    <source>
        <dbReference type="EMBL" id="MDQ0159483.1"/>
    </source>
</evidence>
<evidence type="ECO:0000313" key="3">
    <source>
        <dbReference type="Proteomes" id="UP001224359"/>
    </source>
</evidence>
<reference evidence="2 3" key="1">
    <citation type="submission" date="2023-07" db="EMBL/GenBank/DDBJ databases">
        <title>Genomic Encyclopedia of Type Strains, Phase IV (KMG-IV): sequencing the most valuable type-strain genomes for metagenomic binning, comparative biology and taxonomic classification.</title>
        <authorList>
            <person name="Goeker M."/>
        </authorList>
    </citation>
    <scope>NUCLEOTIDE SEQUENCE [LARGE SCALE GENOMIC DNA]</scope>
    <source>
        <strain evidence="2 3">DSM 16460</strain>
    </source>
</reference>
<gene>
    <name evidence="2" type="ORF">J2S77_001447</name>
</gene>
<sequence>MDYAYSFLVKVSVSVLLTIATFNIWKSDGPELFDWFMPFIALFWIIITIFEGVKVKKGNKWFAEKEEQDERTLNHGYKAGYVAFWVNITMLSLLFFIYSIVGFHIIQPMYVLISLVFLNIAVYFGLKLYFIFYN</sequence>
<accession>A0ABT9VEV5</accession>
<feature type="transmembrane region" description="Helical" evidence="1">
    <location>
        <begin position="109"/>
        <end position="132"/>
    </location>
</feature>
<protein>
    <submittedName>
        <fullName evidence="2">Energy-coupling factor transporter transmembrane protein EcfT</fullName>
    </submittedName>
</protein>
<dbReference type="EMBL" id="JAUSTQ010000004">
    <property type="protein sequence ID" value="MDQ0159483.1"/>
    <property type="molecule type" value="Genomic_DNA"/>
</dbReference>
<keyword evidence="1" id="KW-0472">Membrane</keyword>
<comment type="caution">
    <text evidence="2">The sequence shown here is derived from an EMBL/GenBank/DDBJ whole genome shotgun (WGS) entry which is preliminary data.</text>
</comment>
<organism evidence="2 3">
    <name type="scientific">Alkalibacillus salilacus</name>
    <dbReference type="NCBI Taxonomy" id="284582"/>
    <lineage>
        <taxon>Bacteria</taxon>
        <taxon>Bacillati</taxon>
        <taxon>Bacillota</taxon>
        <taxon>Bacilli</taxon>
        <taxon>Bacillales</taxon>
        <taxon>Bacillaceae</taxon>
        <taxon>Alkalibacillus</taxon>
    </lineage>
</organism>
<dbReference type="RefSeq" id="WP_306975992.1">
    <property type="nucleotide sequence ID" value="NZ_JAUSTQ010000004.1"/>
</dbReference>
<proteinExistence type="predicted"/>